<dbReference type="AlphaFoldDB" id="A0A8I1D8B6"/>
<reference evidence="2 3" key="1">
    <citation type="submission" date="2020-12" db="EMBL/GenBank/DDBJ databases">
        <title>Draft genome sequence of furan degrading bacterial strain FUR100.</title>
        <authorList>
            <person name="Woiski C."/>
        </authorList>
    </citation>
    <scope>NUCLEOTIDE SEQUENCE [LARGE SCALE GENOMIC DNA]</scope>
    <source>
        <strain evidence="2 3">FUR100</strain>
    </source>
</reference>
<dbReference type="Proteomes" id="UP000627573">
    <property type="component" value="Unassembled WGS sequence"/>
</dbReference>
<evidence type="ECO:0000256" key="1">
    <source>
        <dbReference type="SAM" id="MobiDB-lite"/>
    </source>
</evidence>
<protein>
    <submittedName>
        <fullName evidence="2">Uncharacterized protein</fullName>
    </submittedName>
</protein>
<evidence type="ECO:0000313" key="3">
    <source>
        <dbReference type="Proteomes" id="UP000627573"/>
    </source>
</evidence>
<evidence type="ECO:0000313" key="2">
    <source>
        <dbReference type="EMBL" id="MBH5143448.1"/>
    </source>
</evidence>
<dbReference type="EMBL" id="JAECSB010000037">
    <property type="protein sequence ID" value="MBH5143448.1"/>
    <property type="molecule type" value="Genomic_DNA"/>
</dbReference>
<organism evidence="2 3">
    <name type="scientific">Rhodococcus erythropolis</name>
    <name type="common">Arthrobacter picolinophilus</name>
    <dbReference type="NCBI Taxonomy" id="1833"/>
    <lineage>
        <taxon>Bacteria</taxon>
        <taxon>Bacillati</taxon>
        <taxon>Actinomycetota</taxon>
        <taxon>Actinomycetes</taxon>
        <taxon>Mycobacteriales</taxon>
        <taxon>Nocardiaceae</taxon>
        <taxon>Rhodococcus</taxon>
        <taxon>Rhodococcus erythropolis group</taxon>
    </lineage>
</organism>
<sequence>MSSRLRADIFVLGAISAVQPLDPRQSPATPYSDQKEVQHMIIPVRTTAPDRGVAANGHPRRSRRSHDHRHTAWLRWQGIDQLTTEAQDFVTFALEWAPYGGPPHEETFLRFGMTWARFSERLWQLVRDAAIREDLSRILAAAYPSPGRTPPPQQVPHRSTAQADRDARTRRTRPDAARTPFPSRPPGRAVAP</sequence>
<keyword evidence="3" id="KW-1185">Reference proteome</keyword>
<feature type="region of interest" description="Disordered" evidence="1">
    <location>
        <begin position="142"/>
        <end position="192"/>
    </location>
</feature>
<feature type="compositionally biased region" description="Basic and acidic residues" evidence="1">
    <location>
        <begin position="163"/>
        <end position="176"/>
    </location>
</feature>
<accession>A0A8I1D8B6</accession>
<comment type="caution">
    <text evidence="2">The sequence shown here is derived from an EMBL/GenBank/DDBJ whole genome shotgun (WGS) entry which is preliminary data.</text>
</comment>
<dbReference type="RefSeq" id="WP_166812921.1">
    <property type="nucleotide sequence ID" value="NZ_JAECSB010000037.1"/>
</dbReference>
<proteinExistence type="predicted"/>
<feature type="compositionally biased region" description="Basic residues" evidence="1">
    <location>
        <begin position="58"/>
        <end position="69"/>
    </location>
</feature>
<feature type="region of interest" description="Disordered" evidence="1">
    <location>
        <begin position="49"/>
        <end position="69"/>
    </location>
</feature>
<name>A0A8I1D8B6_RHOER</name>
<gene>
    <name evidence="2" type="ORF">I3517_12540</name>
</gene>